<dbReference type="SUPFAM" id="SSF56784">
    <property type="entry name" value="HAD-like"/>
    <property type="match status" value="1"/>
</dbReference>
<dbReference type="NCBIfam" id="TIGR01493">
    <property type="entry name" value="HAD-SF-IA-v2"/>
    <property type="match status" value="1"/>
</dbReference>
<dbReference type="CDD" id="cd02588">
    <property type="entry name" value="HAD_L2-DEX"/>
    <property type="match status" value="1"/>
</dbReference>
<dbReference type="Gene3D" id="1.10.150.750">
    <property type="match status" value="1"/>
</dbReference>
<keyword evidence="3" id="KW-1185">Reference proteome</keyword>
<reference evidence="2 3" key="1">
    <citation type="journal article" date="2015" name="Genome Announc.">
        <title>Draft Genome Sequence of Mycobacterium obuense Strain UC1, Isolated from Patient Sputum.</title>
        <authorList>
            <person name="Greninger A.L."/>
            <person name="Cunningham G."/>
            <person name="Hsu E.D."/>
            <person name="Yu J.M."/>
            <person name="Chiu C.Y."/>
            <person name="Miller S."/>
        </authorList>
    </citation>
    <scope>NUCLEOTIDE SEQUENCE [LARGE SCALE GENOMIC DNA]</scope>
    <source>
        <strain evidence="2 3">UC1</strain>
    </source>
</reference>
<proteinExistence type="predicted"/>
<keyword evidence="1" id="KW-0378">Hydrolase</keyword>
<dbReference type="STRING" id="1807.MOBUDSM44075_04812"/>
<dbReference type="InterPro" id="IPR051540">
    <property type="entry name" value="S-2-haloacid_dehalogenase"/>
</dbReference>
<dbReference type="InterPro" id="IPR023214">
    <property type="entry name" value="HAD_sf"/>
</dbReference>
<dbReference type="OrthoDB" id="3774052at2"/>
<dbReference type="PANTHER" id="PTHR43316:SF3">
    <property type="entry name" value="HALOACID DEHALOGENASE, TYPE II (AFU_ORTHOLOGUE AFUA_2G07750)-RELATED"/>
    <property type="match status" value="1"/>
</dbReference>
<evidence type="ECO:0000313" key="2">
    <source>
        <dbReference type="EMBL" id="KKF00739.1"/>
    </source>
</evidence>
<dbReference type="RefSeq" id="WP_046364285.1">
    <property type="nucleotide sequence ID" value="NZ_CALTXN010000013.1"/>
</dbReference>
<dbReference type="PRINTS" id="PR00413">
    <property type="entry name" value="HADHALOGNASE"/>
</dbReference>
<evidence type="ECO:0000313" key="3">
    <source>
        <dbReference type="Proteomes" id="UP000034150"/>
    </source>
</evidence>
<name>A0A0M2K0S4_9MYCO</name>
<dbReference type="NCBIfam" id="TIGR01428">
    <property type="entry name" value="HAD_type_II"/>
    <property type="match status" value="1"/>
</dbReference>
<organism evidence="2 3">
    <name type="scientific">Mycolicibacterium obuense</name>
    <dbReference type="NCBI Taxonomy" id="1807"/>
    <lineage>
        <taxon>Bacteria</taxon>
        <taxon>Bacillati</taxon>
        <taxon>Actinomycetota</taxon>
        <taxon>Actinomycetes</taxon>
        <taxon>Mycobacteriales</taxon>
        <taxon>Mycobacteriaceae</taxon>
        <taxon>Mycolicibacterium</taxon>
    </lineage>
</organism>
<dbReference type="GO" id="GO:0019120">
    <property type="term" value="F:hydrolase activity, acting on acid halide bonds, in C-halide compounds"/>
    <property type="evidence" value="ECO:0007669"/>
    <property type="project" value="InterPro"/>
</dbReference>
<comment type="caution">
    <text evidence="2">The sequence shown here is derived from an EMBL/GenBank/DDBJ whole genome shotgun (WGS) entry which is preliminary data.</text>
</comment>
<dbReference type="InterPro" id="IPR036412">
    <property type="entry name" value="HAD-like_sf"/>
</dbReference>
<dbReference type="AlphaFoldDB" id="A0A0M2K0S4"/>
<gene>
    <name evidence="2" type="ORF">WN67_17320</name>
</gene>
<dbReference type="InterPro" id="IPR006328">
    <property type="entry name" value="2-HAD"/>
</dbReference>
<dbReference type="Pfam" id="PF00702">
    <property type="entry name" value="Hydrolase"/>
    <property type="match status" value="1"/>
</dbReference>
<dbReference type="PATRIC" id="fig|1807.13.peg.4193"/>
<dbReference type="Gene3D" id="3.40.50.1000">
    <property type="entry name" value="HAD superfamily/HAD-like"/>
    <property type="match status" value="1"/>
</dbReference>
<accession>A0A0M2K0S4</accession>
<dbReference type="InterPro" id="IPR006439">
    <property type="entry name" value="HAD-SF_hydro_IA"/>
</dbReference>
<dbReference type="PANTHER" id="PTHR43316">
    <property type="entry name" value="HYDROLASE, HALOACID DELAHOGENASE-RELATED"/>
    <property type="match status" value="1"/>
</dbReference>
<dbReference type="EMBL" id="LAUZ02000055">
    <property type="protein sequence ID" value="KKF00739.1"/>
    <property type="molecule type" value="Genomic_DNA"/>
</dbReference>
<protein>
    <submittedName>
        <fullName evidence="2">Haloacid dehalogenase</fullName>
    </submittedName>
</protein>
<sequence length="232" mass="26057">MIRALAFDVFGTVVDWRSSVARELAAFGARHGISDDWSAFADDWRAGYVPAMDRVRRGELPWTRIDDLHRGRLVELLNDRGIDVDDAEIDDLNRAWHRLDPWPDAVAGLTRLKKRFVITTLSNGNVSLLTNMAKYAGLPWDCVLSAEIFRHYKPDPETYRGCAEILDVAPDELMMVAAHPSDLRAARDAGLRTGFVFRPAEYGPERSLRKPADDEFDVVADDFGDLAEQLGA</sequence>
<dbReference type="Proteomes" id="UP000034150">
    <property type="component" value="Unassembled WGS sequence"/>
</dbReference>
<evidence type="ECO:0000256" key="1">
    <source>
        <dbReference type="ARBA" id="ARBA00022801"/>
    </source>
</evidence>